<sequence length="122" mass="13783">MFIPDTDKVSNSNAHMNRDPRCITKLKRKRISTSGDATYLPLSSPTTTTSHAKLKLQICLIAACENSSSVMRRKSKYSLGSWYVRSDRVSRVPINEDPHFTANAAERRIMVIRHPHKLDLGS</sequence>
<proteinExistence type="predicted"/>
<evidence type="ECO:0000256" key="1">
    <source>
        <dbReference type="SAM" id="MobiDB-lite"/>
    </source>
</evidence>
<evidence type="ECO:0000313" key="3">
    <source>
        <dbReference type="Proteomes" id="UP000237105"/>
    </source>
</evidence>
<accession>A0A2P5AXL3</accession>
<name>A0A2P5AXL3_PARAD</name>
<dbReference type="AlphaFoldDB" id="A0A2P5AXL3"/>
<keyword evidence="3" id="KW-1185">Reference proteome</keyword>
<comment type="caution">
    <text evidence="2">The sequence shown here is derived from an EMBL/GenBank/DDBJ whole genome shotgun (WGS) entry which is preliminary data.</text>
</comment>
<dbReference type="Proteomes" id="UP000237105">
    <property type="component" value="Unassembled WGS sequence"/>
</dbReference>
<gene>
    <name evidence="2" type="ORF">PanWU01x14_290850</name>
</gene>
<dbReference type="OrthoDB" id="10517680at2759"/>
<feature type="region of interest" description="Disordered" evidence="1">
    <location>
        <begin position="1"/>
        <end position="20"/>
    </location>
</feature>
<organism evidence="2 3">
    <name type="scientific">Parasponia andersonii</name>
    <name type="common">Sponia andersonii</name>
    <dbReference type="NCBI Taxonomy" id="3476"/>
    <lineage>
        <taxon>Eukaryota</taxon>
        <taxon>Viridiplantae</taxon>
        <taxon>Streptophyta</taxon>
        <taxon>Embryophyta</taxon>
        <taxon>Tracheophyta</taxon>
        <taxon>Spermatophyta</taxon>
        <taxon>Magnoliopsida</taxon>
        <taxon>eudicotyledons</taxon>
        <taxon>Gunneridae</taxon>
        <taxon>Pentapetalae</taxon>
        <taxon>rosids</taxon>
        <taxon>fabids</taxon>
        <taxon>Rosales</taxon>
        <taxon>Cannabaceae</taxon>
        <taxon>Parasponia</taxon>
    </lineage>
</organism>
<evidence type="ECO:0000313" key="2">
    <source>
        <dbReference type="EMBL" id="PON41246.1"/>
    </source>
</evidence>
<reference evidence="3" key="1">
    <citation type="submission" date="2016-06" db="EMBL/GenBank/DDBJ databases">
        <title>Parallel loss of symbiosis genes in relatives of nitrogen-fixing non-legume Parasponia.</title>
        <authorList>
            <person name="Van Velzen R."/>
            <person name="Holmer R."/>
            <person name="Bu F."/>
            <person name="Rutten L."/>
            <person name="Van Zeijl A."/>
            <person name="Liu W."/>
            <person name="Santuari L."/>
            <person name="Cao Q."/>
            <person name="Sharma T."/>
            <person name="Shen D."/>
            <person name="Roswanjaya Y."/>
            <person name="Wardhani T."/>
            <person name="Kalhor M.S."/>
            <person name="Jansen J."/>
            <person name="Van den Hoogen J."/>
            <person name="Gungor B."/>
            <person name="Hartog M."/>
            <person name="Hontelez J."/>
            <person name="Verver J."/>
            <person name="Yang W.-C."/>
            <person name="Schijlen E."/>
            <person name="Repin R."/>
            <person name="Schilthuizen M."/>
            <person name="Schranz E."/>
            <person name="Heidstra R."/>
            <person name="Miyata K."/>
            <person name="Fedorova E."/>
            <person name="Kohlen W."/>
            <person name="Bisseling T."/>
            <person name="Smit S."/>
            <person name="Geurts R."/>
        </authorList>
    </citation>
    <scope>NUCLEOTIDE SEQUENCE [LARGE SCALE GENOMIC DNA]</scope>
    <source>
        <strain evidence="3">cv. WU1-14</strain>
    </source>
</reference>
<protein>
    <submittedName>
        <fullName evidence="2">Uncharacterized protein</fullName>
    </submittedName>
</protein>
<dbReference type="EMBL" id="JXTB01000419">
    <property type="protein sequence ID" value="PON41246.1"/>
    <property type="molecule type" value="Genomic_DNA"/>
</dbReference>